<reference evidence="3 4" key="1">
    <citation type="submission" date="2024-04" db="EMBL/GenBank/DDBJ databases">
        <title>Tritrichomonas musculus Genome.</title>
        <authorList>
            <person name="Alves-Ferreira E."/>
            <person name="Grigg M."/>
            <person name="Lorenzi H."/>
            <person name="Galac M."/>
        </authorList>
    </citation>
    <scope>NUCLEOTIDE SEQUENCE [LARGE SCALE GENOMIC DNA]</scope>
    <source>
        <strain evidence="3 4">EAF2021</strain>
    </source>
</reference>
<accession>A0ABR2JXV6</accession>
<dbReference type="InterPro" id="IPR026704">
    <property type="entry name" value="KATNIP"/>
</dbReference>
<evidence type="ECO:0000313" key="3">
    <source>
        <dbReference type="EMBL" id="KAK8883338.1"/>
    </source>
</evidence>
<dbReference type="Pfam" id="PF14652">
    <property type="entry name" value="DUF4457"/>
    <property type="match status" value="1"/>
</dbReference>
<comment type="caution">
    <text evidence="3">The sequence shown here is derived from an EMBL/GenBank/DDBJ whole genome shotgun (WGS) entry which is preliminary data.</text>
</comment>
<dbReference type="InterPro" id="IPR027859">
    <property type="entry name" value="KATNIP_dom"/>
</dbReference>
<feature type="domain" description="KATNIP" evidence="2">
    <location>
        <begin position="291"/>
        <end position="481"/>
    </location>
</feature>
<name>A0ABR2JXV6_9EUKA</name>
<proteinExistence type="predicted"/>
<evidence type="ECO:0000259" key="2">
    <source>
        <dbReference type="Pfam" id="PF14652"/>
    </source>
</evidence>
<dbReference type="EMBL" id="JAPFFF010000009">
    <property type="protein sequence ID" value="KAK8883338.1"/>
    <property type="molecule type" value="Genomic_DNA"/>
</dbReference>
<dbReference type="Proteomes" id="UP001470230">
    <property type="component" value="Unassembled WGS sequence"/>
</dbReference>
<dbReference type="PANTHER" id="PTHR21534">
    <property type="entry name" value="KATANIN-INTERACTING PROTEIN"/>
    <property type="match status" value="1"/>
</dbReference>
<gene>
    <name evidence="3" type="ORF">M9Y10_045988</name>
</gene>
<keyword evidence="4" id="KW-1185">Reference proteome</keyword>
<organism evidence="3 4">
    <name type="scientific">Tritrichomonas musculus</name>
    <dbReference type="NCBI Taxonomy" id="1915356"/>
    <lineage>
        <taxon>Eukaryota</taxon>
        <taxon>Metamonada</taxon>
        <taxon>Parabasalia</taxon>
        <taxon>Tritrichomonadida</taxon>
        <taxon>Tritrichomonadidae</taxon>
        <taxon>Tritrichomonas</taxon>
    </lineage>
</organism>
<feature type="region of interest" description="Disordered" evidence="1">
    <location>
        <begin position="511"/>
        <end position="539"/>
    </location>
</feature>
<feature type="compositionally biased region" description="Basic and acidic residues" evidence="1">
    <location>
        <begin position="514"/>
        <end position="525"/>
    </location>
</feature>
<dbReference type="PANTHER" id="PTHR21534:SF0">
    <property type="entry name" value="KATANIN-INTERACTING PROTEIN"/>
    <property type="match status" value="1"/>
</dbReference>
<evidence type="ECO:0000256" key="1">
    <source>
        <dbReference type="SAM" id="MobiDB-lite"/>
    </source>
</evidence>
<sequence>MSKQVTFQRTNILSRSCNTNSTVLRNHGILHPSLHPILPSVSHQVPTPLHHHSPLNLPKREITESNSLKVVKQRRLYDLSSKNDNQVINTSQLNRNIEKTYLRSSSLKQASSIATMIEKEYLLTIQFISNWGHPNIISCSEIDILGKDRTPLPKVSISEYVHKDPNRYEEPNTNSDVNPQNLNLLCNHFLIKETKEGSWCSNWKPKSKKPFLLNINITSNEHPEYIRIWNSKFFPESNIRFFRVFYDMQVIAEGEVPINFCVVTKLHSDVIKPLPISIPPLCDPTTLEKIHQDQDHSLNLIEEEKSKDVNFGLTRDEMLAIFQENVNNIDCDKYGRMFVPRVRKLSFTLIESYDPNSAGIGLNSIELFDINGKNISFSSIKSVNILNGKCVSSPFNLFKDHRRTMDSSDMWICEKEKENENQNCSSVNSYPKLTVDLAREKKIVLIRIWNYNGFDEFNLYGVRKMRIDSDKGLLWRGVLNAAKGMTSRIVDGITDIWLTDKTPWMNCPQISEFRTSRNPDTERSVDYSSSRESTERSND</sequence>
<evidence type="ECO:0000313" key="4">
    <source>
        <dbReference type="Proteomes" id="UP001470230"/>
    </source>
</evidence>
<protein>
    <recommendedName>
        <fullName evidence="2">KATNIP domain-containing protein</fullName>
    </recommendedName>
</protein>